<dbReference type="InterPro" id="IPR036890">
    <property type="entry name" value="HATPase_C_sf"/>
</dbReference>
<dbReference type="SMART" id="SM00387">
    <property type="entry name" value="HATPase_c"/>
    <property type="match status" value="1"/>
</dbReference>
<dbReference type="InterPro" id="IPR004358">
    <property type="entry name" value="Sig_transdc_His_kin-like_C"/>
</dbReference>
<evidence type="ECO:0000256" key="1">
    <source>
        <dbReference type="ARBA" id="ARBA00000085"/>
    </source>
</evidence>
<evidence type="ECO:0000256" key="2">
    <source>
        <dbReference type="ARBA" id="ARBA00012438"/>
    </source>
</evidence>
<gene>
    <name evidence="8" type="ORF">MNB_SUP05-4-407</name>
</gene>
<dbReference type="Gene3D" id="3.40.190.10">
    <property type="entry name" value="Periplasmic binding protein-like II"/>
    <property type="match status" value="1"/>
</dbReference>
<dbReference type="PROSITE" id="PS50109">
    <property type="entry name" value="HIS_KIN"/>
    <property type="match status" value="1"/>
</dbReference>
<keyword evidence="6" id="KW-0812">Transmembrane</keyword>
<comment type="catalytic activity">
    <reaction evidence="1">
        <text>ATP + protein L-histidine = ADP + protein N-phospho-L-histidine.</text>
        <dbReference type="EC" id="2.7.13.3"/>
    </reaction>
</comment>
<evidence type="ECO:0000256" key="6">
    <source>
        <dbReference type="SAM" id="Phobius"/>
    </source>
</evidence>
<dbReference type="SUPFAM" id="SSF55874">
    <property type="entry name" value="ATPase domain of HSP90 chaperone/DNA topoisomerase II/histidine kinase"/>
    <property type="match status" value="1"/>
</dbReference>
<reference evidence="8" key="1">
    <citation type="submission" date="2016-10" db="EMBL/GenBank/DDBJ databases">
        <authorList>
            <person name="de Groot N.N."/>
        </authorList>
    </citation>
    <scope>NUCLEOTIDE SEQUENCE</scope>
</reference>
<feature type="transmembrane region" description="Helical" evidence="6">
    <location>
        <begin position="247"/>
        <end position="264"/>
    </location>
</feature>
<protein>
    <recommendedName>
        <fullName evidence="2">histidine kinase</fullName>
        <ecNumber evidence="2">2.7.13.3</ecNumber>
    </recommendedName>
</protein>
<evidence type="ECO:0000256" key="3">
    <source>
        <dbReference type="ARBA" id="ARBA00022553"/>
    </source>
</evidence>
<keyword evidence="5 8" id="KW-0418">Kinase</keyword>
<sequence length="512" mass="58236">MPGFVFNIVVVDTPDDALLYQMVKDKKVDYVITQPITTIELVRLYNTHIELTKNDTTNVNQLGSVIFTSSSNRSIQTVESLKGNSFAASTPERLGGWVLALDHLTTQGVNPYQDFSRIEFLGAQDNIVNAVVSGLTDAGTVRTGVIETMIGLDQLDRDQIKILNSRNDFPYFLSTYLVPEWAFSSLQHSDSQLTQRIREHLLVYKYGDQTNQWVEPLDYSFVRELLRKHRIGSYKDPVYIKYYRENFVIIIISILLAGYLLQLYRNRKKFEIQQYKMKLEQLSRVSSVDQLLAEVTHELAQPITSIKIDAHILTKLLEDSANFDYDQIKSTSSELQLKTNHCVELLANIRNFLSTKNIIKERFAINKSVIKITKMLNKELDDSNIKLKLSLSDNTGFVKMSPIELEQVLLNLIKNSISAMTNNLKRTNTLSITSAIKQDTIDISIRDTGSKIKDVNNLFVLFKSNKERSSNEGLGVGLNLSRRIIRSYGGDLVLNSSSEKGTEFLIILRKVD</sequence>
<dbReference type="PRINTS" id="PR00344">
    <property type="entry name" value="BCTRLSENSOR"/>
</dbReference>
<dbReference type="SUPFAM" id="SSF53850">
    <property type="entry name" value="Periplasmic binding protein-like II"/>
    <property type="match status" value="1"/>
</dbReference>
<dbReference type="InterPro" id="IPR003594">
    <property type="entry name" value="HATPase_dom"/>
</dbReference>
<dbReference type="Gene3D" id="3.30.565.10">
    <property type="entry name" value="Histidine kinase-like ATPase, C-terminal domain"/>
    <property type="match status" value="1"/>
</dbReference>
<keyword evidence="6" id="KW-0472">Membrane</keyword>
<dbReference type="Pfam" id="PF12974">
    <property type="entry name" value="Phosphonate-bd"/>
    <property type="match status" value="1"/>
</dbReference>
<evidence type="ECO:0000313" key="8">
    <source>
        <dbReference type="EMBL" id="SFV76748.1"/>
    </source>
</evidence>
<evidence type="ECO:0000256" key="4">
    <source>
        <dbReference type="ARBA" id="ARBA00022679"/>
    </source>
</evidence>
<name>A0A1W1D807_9ZZZZ</name>
<dbReference type="PANTHER" id="PTHR43304:SF1">
    <property type="entry name" value="PAC DOMAIN-CONTAINING PROTEIN"/>
    <property type="match status" value="1"/>
</dbReference>
<keyword evidence="3" id="KW-0597">Phosphoprotein</keyword>
<accession>A0A1W1D807</accession>
<dbReference type="AlphaFoldDB" id="A0A1W1D807"/>
<keyword evidence="4" id="KW-0808">Transferase</keyword>
<dbReference type="InterPro" id="IPR005467">
    <property type="entry name" value="His_kinase_dom"/>
</dbReference>
<dbReference type="EMBL" id="FPHR01000006">
    <property type="protein sequence ID" value="SFV76748.1"/>
    <property type="molecule type" value="Genomic_DNA"/>
</dbReference>
<keyword evidence="6" id="KW-1133">Transmembrane helix</keyword>
<organism evidence="8">
    <name type="scientific">hydrothermal vent metagenome</name>
    <dbReference type="NCBI Taxonomy" id="652676"/>
    <lineage>
        <taxon>unclassified sequences</taxon>
        <taxon>metagenomes</taxon>
        <taxon>ecological metagenomes</taxon>
    </lineage>
</organism>
<evidence type="ECO:0000256" key="5">
    <source>
        <dbReference type="ARBA" id="ARBA00022777"/>
    </source>
</evidence>
<evidence type="ECO:0000259" key="7">
    <source>
        <dbReference type="PROSITE" id="PS50109"/>
    </source>
</evidence>
<proteinExistence type="predicted"/>
<dbReference type="Pfam" id="PF02518">
    <property type="entry name" value="HATPase_c"/>
    <property type="match status" value="1"/>
</dbReference>
<dbReference type="Gene3D" id="1.10.287.130">
    <property type="match status" value="1"/>
</dbReference>
<dbReference type="EC" id="2.7.13.3" evidence="2"/>
<feature type="domain" description="Histidine kinase" evidence="7">
    <location>
        <begin position="294"/>
        <end position="512"/>
    </location>
</feature>
<dbReference type="PANTHER" id="PTHR43304">
    <property type="entry name" value="PHYTOCHROME-LIKE PROTEIN CPH1"/>
    <property type="match status" value="1"/>
</dbReference>
<dbReference type="GO" id="GO:0004673">
    <property type="term" value="F:protein histidine kinase activity"/>
    <property type="evidence" value="ECO:0007669"/>
    <property type="project" value="UniProtKB-EC"/>
</dbReference>
<dbReference type="InterPro" id="IPR052162">
    <property type="entry name" value="Sensor_kinase/Photoreceptor"/>
</dbReference>